<dbReference type="InterPro" id="IPR011335">
    <property type="entry name" value="Restrct_endonuc-II-like"/>
</dbReference>
<evidence type="ECO:0008006" key="3">
    <source>
        <dbReference type="Google" id="ProtNLM"/>
    </source>
</evidence>
<keyword evidence="2" id="KW-1185">Reference proteome</keyword>
<accession>A0A1U6H605</accession>
<organism evidence="1 2">
    <name type="scientific">Novosphingobium mathurense</name>
    <dbReference type="NCBI Taxonomy" id="428990"/>
    <lineage>
        <taxon>Bacteria</taxon>
        <taxon>Pseudomonadati</taxon>
        <taxon>Pseudomonadota</taxon>
        <taxon>Alphaproteobacteria</taxon>
        <taxon>Sphingomonadales</taxon>
        <taxon>Sphingomonadaceae</taxon>
        <taxon>Novosphingobium</taxon>
    </lineage>
</organism>
<reference evidence="2" key="1">
    <citation type="submission" date="2017-02" db="EMBL/GenBank/DDBJ databases">
        <authorList>
            <person name="Varghese N."/>
            <person name="Submissions S."/>
        </authorList>
    </citation>
    <scope>NUCLEOTIDE SEQUENCE [LARGE SCALE GENOMIC DNA]</scope>
    <source>
        <strain evidence="2">SM117</strain>
    </source>
</reference>
<gene>
    <name evidence="1" type="ORF">SAMN06295987_1011337</name>
</gene>
<dbReference type="Proteomes" id="UP000190989">
    <property type="component" value="Unassembled WGS sequence"/>
</dbReference>
<dbReference type="AlphaFoldDB" id="A0A1U6H605"/>
<proteinExistence type="predicted"/>
<dbReference type="STRING" id="428990.SAMN06295987_1011337"/>
<protein>
    <recommendedName>
        <fullName evidence="3">Restriction endonuclease</fullName>
    </recommendedName>
</protein>
<dbReference type="RefSeq" id="WP_079729785.1">
    <property type="nucleotide sequence ID" value="NZ_FVZE01000001.1"/>
</dbReference>
<dbReference type="SUPFAM" id="SSF52980">
    <property type="entry name" value="Restriction endonuclease-like"/>
    <property type="match status" value="1"/>
</dbReference>
<evidence type="ECO:0000313" key="1">
    <source>
        <dbReference type="EMBL" id="SLJ91205.1"/>
    </source>
</evidence>
<dbReference type="EMBL" id="FVZE01000001">
    <property type="protein sequence ID" value="SLJ91205.1"/>
    <property type="molecule type" value="Genomic_DNA"/>
</dbReference>
<evidence type="ECO:0000313" key="2">
    <source>
        <dbReference type="Proteomes" id="UP000190989"/>
    </source>
</evidence>
<sequence>MSEISADSRRLALEIIATLVNIKRSAADQLLRRAEVSEPLIRRFLTDRDPSTGEKLSKRVAGTMVLDELARQGEDSDVISALIDIAANWDAFHLAADEYKARAIVQKARELQGVLGAHARKEHEAQEARRAQATARQAAEQTTMLTKQSELLLSQFDYAATAGDPHQRGFLLQDLLNRLFDIHRFTVAKAFQRNAGAEQIDGAFEMDGWHYLVECRWRAKPADTRDIDGLLGQVRRSGRQTMGVFLSINGWSEHVIPLLKQNPEKSVLLMDGYDLRAALSRQIDLRKLLQAKVRALNLDAEPFLSSMAI</sequence>
<name>A0A1U6H605_9SPHN</name>